<reference evidence="16 17" key="1">
    <citation type="submission" date="2023-07" db="EMBL/GenBank/DDBJ databases">
        <title>Genomic Encyclopedia of Type Strains, Phase IV (KMG-IV): sequencing the most valuable type-strain genomes for metagenomic binning, comparative biology and taxonomic classification.</title>
        <authorList>
            <person name="Goeker M."/>
        </authorList>
    </citation>
    <scope>NUCLEOTIDE SEQUENCE [LARGE SCALE GENOMIC DNA]</scope>
    <source>
        <strain evidence="16 17">DSM 1400</strain>
    </source>
</reference>
<dbReference type="SMART" id="SM00962">
    <property type="entry name" value="SRP54"/>
    <property type="match status" value="1"/>
</dbReference>
<evidence type="ECO:0000313" key="16">
    <source>
        <dbReference type="EMBL" id="MDQ0479272.1"/>
    </source>
</evidence>
<keyword evidence="17" id="KW-1185">Reference proteome</keyword>
<evidence type="ECO:0000256" key="11">
    <source>
        <dbReference type="ARBA" id="ARBA00023225"/>
    </source>
</evidence>
<sequence>MLVKKYLVRNMSEGMARIKSEVGQDAIIISQKKVRQKGLKGFFSPKLIEITVASEGAKKTNSINNNLLSNTVTNKSINKSISKSTSLNNNENLKEEVTDMKKLLYAMYSNMNTEDMKKGEVLKNYKEFLLSKDVSSEFTAKIIEDLKPKGANEEKLEKELIKKSIINMMSWEFCNNEAKQGIFAFVGPTGVGKTTTIAKLAGKYTLLYKKKVGLITVDTYRIGAVEQLKTYAEIMNIPFSVVFNIKEMEDAIKKMQDCDVILVDTTGRSSKNLMQLQELRAFVNKTNADRTYLVLSSTTKLSDISSIIEGYKILNYNNLILTKLDETTTYGSILNVINQSGVPLSYLTTGQNVPEDIKNLDKGQLLDLILGEENLC</sequence>
<keyword evidence="8" id="KW-0653">Protein transport</keyword>
<keyword evidence="16" id="KW-0969">Cilium</keyword>
<dbReference type="SUPFAM" id="SSF52540">
    <property type="entry name" value="P-loop containing nucleoside triphosphate hydrolases"/>
    <property type="match status" value="1"/>
</dbReference>
<keyword evidence="4" id="KW-0813">Transport</keyword>
<feature type="domain" description="AAA+ ATPase" evidence="14">
    <location>
        <begin position="179"/>
        <end position="319"/>
    </location>
</feature>
<evidence type="ECO:0000256" key="5">
    <source>
        <dbReference type="ARBA" id="ARBA00022475"/>
    </source>
</evidence>
<dbReference type="PANTHER" id="PTHR43134">
    <property type="entry name" value="SIGNAL RECOGNITION PARTICLE RECEPTOR SUBUNIT ALPHA"/>
    <property type="match status" value="1"/>
</dbReference>
<keyword evidence="6" id="KW-0547">Nucleotide-binding</keyword>
<organism evidence="16 17">
    <name type="scientific">Hathewaya limosa</name>
    <name type="common">Clostridium limosum</name>
    <dbReference type="NCBI Taxonomy" id="1536"/>
    <lineage>
        <taxon>Bacteria</taxon>
        <taxon>Bacillati</taxon>
        <taxon>Bacillota</taxon>
        <taxon>Clostridia</taxon>
        <taxon>Eubacteriales</taxon>
        <taxon>Clostridiaceae</taxon>
        <taxon>Hathewaya</taxon>
    </lineage>
</organism>
<protein>
    <recommendedName>
        <fullName evidence="3 13">Flagellar biosynthesis protein FlhF</fullName>
    </recommendedName>
</protein>
<keyword evidence="10" id="KW-0472">Membrane</keyword>
<proteinExistence type="inferred from homology"/>
<comment type="function">
    <text evidence="12">Necessary for flagellar biosynthesis. May be involved in translocation of the flagellum.</text>
</comment>
<dbReference type="Gene3D" id="3.40.50.300">
    <property type="entry name" value="P-loop containing nucleotide triphosphate hydrolases"/>
    <property type="match status" value="1"/>
</dbReference>
<comment type="caution">
    <text evidence="16">The sequence shown here is derived from an EMBL/GenBank/DDBJ whole genome shotgun (WGS) entry which is preliminary data.</text>
</comment>
<evidence type="ECO:0000256" key="1">
    <source>
        <dbReference type="ARBA" id="ARBA00004413"/>
    </source>
</evidence>
<evidence type="ECO:0000313" key="17">
    <source>
        <dbReference type="Proteomes" id="UP001224418"/>
    </source>
</evidence>
<keyword evidence="5" id="KW-1003">Cell membrane</keyword>
<dbReference type="NCBIfam" id="TIGR03499">
    <property type="entry name" value="FlhF"/>
    <property type="match status" value="1"/>
</dbReference>
<comment type="similarity">
    <text evidence="2">Belongs to the GTP-binding SRP family.</text>
</comment>
<dbReference type="InterPro" id="IPR020006">
    <property type="entry name" value="FlhF"/>
</dbReference>
<evidence type="ECO:0000256" key="8">
    <source>
        <dbReference type="ARBA" id="ARBA00022927"/>
    </source>
</evidence>
<evidence type="ECO:0000256" key="7">
    <source>
        <dbReference type="ARBA" id="ARBA00022795"/>
    </source>
</evidence>
<keyword evidence="16" id="KW-0966">Cell projection</keyword>
<evidence type="ECO:0000259" key="15">
    <source>
        <dbReference type="SMART" id="SM00962"/>
    </source>
</evidence>
<dbReference type="EMBL" id="JAUSWN010000006">
    <property type="protein sequence ID" value="MDQ0479272.1"/>
    <property type="molecule type" value="Genomic_DNA"/>
</dbReference>
<dbReference type="InterPro" id="IPR027417">
    <property type="entry name" value="P-loop_NTPase"/>
</dbReference>
<dbReference type="RefSeq" id="WP_307355361.1">
    <property type="nucleotide sequence ID" value="NZ_BAAACJ010000012.1"/>
</dbReference>
<evidence type="ECO:0000256" key="6">
    <source>
        <dbReference type="ARBA" id="ARBA00022741"/>
    </source>
</evidence>
<keyword evidence="11" id="KW-1006">Bacterial flagellum protein export</keyword>
<dbReference type="InterPro" id="IPR003593">
    <property type="entry name" value="AAA+_ATPase"/>
</dbReference>
<dbReference type="Gene3D" id="1.20.120.1380">
    <property type="entry name" value="Flagellar FlhF biosynthesis protein, N domain"/>
    <property type="match status" value="1"/>
</dbReference>
<evidence type="ECO:0000256" key="13">
    <source>
        <dbReference type="NCBIfam" id="TIGR03499"/>
    </source>
</evidence>
<evidence type="ECO:0000256" key="10">
    <source>
        <dbReference type="ARBA" id="ARBA00023136"/>
    </source>
</evidence>
<keyword evidence="16" id="KW-0282">Flagellum</keyword>
<evidence type="ECO:0000256" key="9">
    <source>
        <dbReference type="ARBA" id="ARBA00023134"/>
    </source>
</evidence>
<evidence type="ECO:0000256" key="2">
    <source>
        <dbReference type="ARBA" id="ARBA00008531"/>
    </source>
</evidence>
<keyword evidence="9" id="KW-0342">GTP-binding</keyword>
<accession>A0ABU0JQA3</accession>
<dbReference type="InterPro" id="IPR000897">
    <property type="entry name" value="SRP54_GTPase_dom"/>
</dbReference>
<evidence type="ECO:0000256" key="12">
    <source>
        <dbReference type="ARBA" id="ARBA00025337"/>
    </source>
</evidence>
<name>A0ABU0JQA3_HATLI</name>
<comment type="subcellular location">
    <subcellularLocation>
        <location evidence="1">Cell membrane</location>
        <topology evidence="1">Peripheral membrane protein</topology>
        <orientation evidence="1">Cytoplasmic side</orientation>
    </subcellularLocation>
</comment>
<dbReference type="Proteomes" id="UP001224418">
    <property type="component" value="Unassembled WGS sequence"/>
</dbReference>
<dbReference type="SMART" id="SM00382">
    <property type="entry name" value="AAA"/>
    <property type="match status" value="1"/>
</dbReference>
<dbReference type="InterPro" id="IPR047040">
    <property type="entry name" value="FlhF__GTPase_dom"/>
</dbReference>
<evidence type="ECO:0000259" key="14">
    <source>
        <dbReference type="SMART" id="SM00382"/>
    </source>
</evidence>
<dbReference type="CDD" id="cd17873">
    <property type="entry name" value="FlhF"/>
    <property type="match status" value="1"/>
</dbReference>
<gene>
    <name evidence="16" type="ORF">QOZ93_001012</name>
</gene>
<feature type="domain" description="SRP54-type proteins GTP-binding" evidence="15">
    <location>
        <begin position="180"/>
        <end position="371"/>
    </location>
</feature>
<evidence type="ECO:0000256" key="4">
    <source>
        <dbReference type="ARBA" id="ARBA00022448"/>
    </source>
</evidence>
<dbReference type="Pfam" id="PF00448">
    <property type="entry name" value="SRP54"/>
    <property type="match status" value="1"/>
</dbReference>
<keyword evidence="7" id="KW-1005">Bacterial flagellum biogenesis</keyword>
<dbReference type="PANTHER" id="PTHR43134:SF3">
    <property type="entry name" value="FLAGELLAR BIOSYNTHESIS PROTEIN FLHF"/>
    <property type="match status" value="1"/>
</dbReference>
<evidence type="ECO:0000256" key="3">
    <source>
        <dbReference type="ARBA" id="ARBA00014919"/>
    </source>
</evidence>